<dbReference type="InterPro" id="IPR026581">
    <property type="entry name" value="TCP10L/CENPJ"/>
</dbReference>
<sequence length="716" mass="83439">MDPSYLNYLASYGIEPLKYMEMQANYLRYLASCYPGESPTPPSQWNMGIPGLPMMPRNEPLLNNFEETNRDDMSVKSEKSFKSRKEFIEPLREIPQNFEPEIKKEEERKIEEPVKIENPQPIIEEKIVERPEQKAEAWTVSMAPSKARYEPPPAFSRKSLADPDEIPIKNSGKDFEKLLEEQIKINAQAELQESPGYEKPKHEFLKRGSKAPVSRPAPQTPKPKIADDTQNKPWKIPKVDVEEIKRPIRTPVSRRSEDENHEEEAKIKRAFLKRGEGQLCMKNRPVSNIKPRQTPQRLNRSISQTEYKEIANLSYSSEEEENIVNEYSLPKQIENNERIEQLENELEFFRSENEKLKKLAKEMDEKRKKAEKECEKMSQFVQQEQEKFEKWRDEEIEKLRRERKVSERNAKFQSGKKEKEEIESLKANNAKLLETLKQKDTKYKINIDKLKQKIEELTEMNNELEKANTDLKIAAMRNKLDSKEELKKPPINKQEEVKKPQIFKQEEAKKLQSYKTPDIIVTAEKSISEESEEKESDEDSPIDHQIKGYSQQSPANRKSDGKKEDGKREIVFSNGVRKEMFPDGHSVVHFTNNDVKQSFPDGKIIYFFAETKTTQTTFPDGLQLFKFNNGQVEKHFPDGTKEISFPDGTVKCIFTDGEEESIFPDGTVQKVDIQGIKYIDFVNGQKDTIFPDGTKIREFPDGRVRKIMPDGRVFEQ</sequence>
<feature type="coiled-coil region" evidence="2">
    <location>
        <begin position="332"/>
        <end position="387"/>
    </location>
</feature>
<dbReference type="PANTHER" id="PTHR10331:SF6">
    <property type="entry name" value="SPINDLE ASSEMBLY ABNORMAL 4"/>
    <property type="match status" value="1"/>
</dbReference>
<dbReference type="InterPro" id="IPR047002">
    <property type="entry name" value="Tcp10_C_sf"/>
</dbReference>
<dbReference type="Proteomes" id="UP001162131">
    <property type="component" value="Unassembled WGS sequence"/>
</dbReference>
<feature type="region of interest" description="Disordered" evidence="3">
    <location>
        <begin position="188"/>
        <end position="264"/>
    </location>
</feature>
<organism evidence="5 6">
    <name type="scientific">Blepharisma stoltei</name>
    <dbReference type="NCBI Taxonomy" id="1481888"/>
    <lineage>
        <taxon>Eukaryota</taxon>
        <taxon>Sar</taxon>
        <taxon>Alveolata</taxon>
        <taxon>Ciliophora</taxon>
        <taxon>Postciliodesmatophora</taxon>
        <taxon>Heterotrichea</taxon>
        <taxon>Heterotrichida</taxon>
        <taxon>Blepharismidae</taxon>
        <taxon>Blepharisma</taxon>
    </lineage>
</organism>
<feature type="domain" description="Centromere protein J C-terminal" evidence="4">
    <location>
        <begin position="655"/>
        <end position="686"/>
    </location>
</feature>
<feature type="region of interest" description="Disordered" evidence="3">
    <location>
        <begin position="131"/>
        <end position="169"/>
    </location>
</feature>
<feature type="compositionally biased region" description="Polar residues" evidence="3">
    <location>
        <begin position="290"/>
        <end position="302"/>
    </location>
</feature>
<feature type="compositionally biased region" description="Basic and acidic residues" evidence="3">
    <location>
        <begin position="196"/>
        <end position="206"/>
    </location>
</feature>
<comment type="similarity">
    <text evidence="1">Belongs to the TCP10 family.</text>
</comment>
<feature type="region of interest" description="Disordered" evidence="3">
    <location>
        <begin position="278"/>
        <end position="302"/>
    </location>
</feature>
<feature type="coiled-coil region" evidence="2">
    <location>
        <begin position="415"/>
        <end position="477"/>
    </location>
</feature>
<comment type="caution">
    <text evidence="5">The sequence shown here is derived from an EMBL/GenBank/DDBJ whole genome shotgun (WGS) entry which is preliminary data.</text>
</comment>
<evidence type="ECO:0000256" key="1">
    <source>
        <dbReference type="ARBA" id="ARBA00005627"/>
    </source>
</evidence>
<evidence type="ECO:0000256" key="2">
    <source>
        <dbReference type="SAM" id="Coils"/>
    </source>
</evidence>
<dbReference type="Pfam" id="PF07202">
    <property type="entry name" value="Tcp10_C"/>
    <property type="match status" value="2"/>
</dbReference>
<feature type="region of interest" description="Disordered" evidence="3">
    <location>
        <begin position="480"/>
        <end position="510"/>
    </location>
</feature>
<feature type="domain" description="Centromere protein J C-terminal" evidence="4">
    <location>
        <begin position="626"/>
        <end position="651"/>
    </location>
</feature>
<feature type="compositionally biased region" description="Acidic residues" evidence="3">
    <location>
        <begin position="529"/>
        <end position="540"/>
    </location>
</feature>
<dbReference type="InterPro" id="IPR009852">
    <property type="entry name" value="CENPJ_C_dom"/>
</dbReference>
<accession>A0AAU9IBB0</accession>
<evidence type="ECO:0000256" key="3">
    <source>
        <dbReference type="SAM" id="MobiDB-lite"/>
    </source>
</evidence>
<name>A0AAU9IBB0_9CILI</name>
<keyword evidence="2" id="KW-0175">Coiled coil</keyword>
<feature type="compositionally biased region" description="Basic and acidic residues" evidence="3">
    <location>
        <begin position="254"/>
        <end position="264"/>
    </location>
</feature>
<evidence type="ECO:0000313" key="6">
    <source>
        <dbReference type="Proteomes" id="UP001162131"/>
    </source>
</evidence>
<dbReference type="AlphaFoldDB" id="A0AAU9IBB0"/>
<dbReference type="Gene3D" id="2.60.450.20">
    <property type="match status" value="1"/>
</dbReference>
<feature type="compositionally biased region" description="Basic and acidic residues" evidence="3">
    <location>
        <begin position="557"/>
        <end position="568"/>
    </location>
</feature>
<gene>
    <name evidence="5" type="ORF">BSTOLATCC_MIC5561</name>
</gene>
<evidence type="ECO:0000313" key="5">
    <source>
        <dbReference type="EMBL" id="CAG9312319.1"/>
    </source>
</evidence>
<protein>
    <recommendedName>
        <fullName evidence="4">Centromere protein J C-terminal domain-containing protein</fullName>
    </recommendedName>
</protein>
<feature type="region of interest" description="Disordered" evidence="3">
    <location>
        <begin position="522"/>
        <end position="568"/>
    </location>
</feature>
<evidence type="ECO:0000259" key="4">
    <source>
        <dbReference type="Pfam" id="PF07202"/>
    </source>
</evidence>
<reference evidence="5" key="1">
    <citation type="submission" date="2021-09" db="EMBL/GenBank/DDBJ databases">
        <authorList>
            <consortium name="AG Swart"/>
            <person name="Singh M."/>
            <person name="Singh A."/>
            <person name="Seah K."/>
            <person name="Emmerich C."/>
        </authorList>
    </citation>
    <scope>NUCLEOTIDE SEQUENCE</scope>
    <source>
        <strain evidence="5">ATCC30299</strain>
    </source>
</reference>
<dbReference type="EMBL" id="CAJZBQ010000005">
    <property type="protein sequence ID" value="CAG9312319.1"/>
    <property type="molecule type" value="Genomic_DNA"/>
</dbReference>
<keyword evidence="6" id="KW-1185">Reference proteome</keyword>
<dbReference type="PANTHER" id="PTHR10331">
    <property type="entry name" value="T COMPLEX PROTEIN 10"/>
    <property type="match status" value="1"/>
</dbReference>
<feature type="compositionally biased region" description="Basic and acidic residues" evidence="3">
    <location>
        <begin position="237"/>
        <end position="246"/>
    </location>
</feature>
<proteinExistence type="inferred from homology"/>